<dbReference type="PANTHER" id="PTHR10489">
    <property type="entry name" value="CELL ADHESION MOLECULE"/>
    <property type="match status" value="1"/>
</dbReference>
<keyword evidence="13" id="KW-1185">Reference proteome</keyword>
<organism evidence="12 13">
    <name type="scientific">Amphilophus citrinellus</name>
    <name type="common">Midas cichlid</name>
    <name type="synonym">Cichlasoma citrinellum</name>
    <dbReference type="NCBI Taxonomy" id="61819"/>
    <lineage>
        <taxon>Eukaryota</taxon>
        <taxon>Metazoa</taxon>
        <taxon>Chordata</taxon>
        <taxon>Craniata</taxon>
        <taxon>Vertebrata</taxon>
        <taxon>Euteleostomi</taxon>
        <taxon>Actinopterygii</taxon>
        <taxon>Neopterygii</taxon>
        <taxon>Teleostei</taxon>
        <taxon>Neoteleostei</taxon>
        <taxon>Acanthomorphata</taxon>
        <taxon>Ovalentaria</taxon>
        <taxon>Cichlomorphae</taxon>
        <taxon>Cichliformes</taxon>
        <taxon>Cichlidae</taxon>
        <taxon>New World cichlids</taxon>
        <taxon>Cichlasomatinae</taxon>
        <taxon>Heroini</taxon>
        <taxon>Amphilophus</taxon>
    </lineage>
</organism>
<keyword evidence="8" id="KW-0325">Glycoprotein</keyword>
<comment type="subcellular location">
    <subcellularLocation>
        <location evidence="1">Cell membrane</location>
        <topology evidence="1">Multi-pass membrane protein</topology>
    </subcellularLocation>
</comment>
<accession>A0A3Q0RLS7</accession>
<evidence type="ECO:0000256" key="7">
    <source>
        <dbReference type="ARBA" id="ARBA00023170"/>
    </source>
</evidence>
<dbReference type="PRINTS" id="PR00237">
    <property type="entry name" value="GPCRRHODOPSN"/>
</dbReference>
<feature type="transmembrane region" description="Helical" evidence="10">
    <location>
        <begin position="226"/>
        <end position="252"/>
    </location>
</feature>
<feature type="transmembrane region" description="Helical" evidence="10">
    <location>
        <begin position="104"/>
        <end position="122"/>
    </location>
</feature>
<keyword evidence="5" id="KW-0297">G-protein coupled receptor</keyword>
<dbReference type="AlphaFoldDB" id="A0A3Q0RLS7"/>
<dbReference type="Pfam" id="PF00001">
    <property type="entry name" value="7tm_1"/>
    <property type="match status" value="1"/>
</dbReference>
<dbReference type="GO" id="GO:0016493">
    <property type="term" value="F:C-C chemokine receptor activity"/>
    <property type="evidence" value="ECO:0007669"/>
    <property type="project" value="TreeGrafter"/>
</dbReference>
<feature type="transmembrane region" description="Helical" evidence="10">
    <location>
        <begin position="72"/>
        <end position="92"/>
    </location>
</feature>
<reference evidence="12" key="1">
    <citation type="submission" date="2025-08" db="UniProtKB">
        <authorList>
            <consortium name="Ensembl"/>
        </authorList>
    </citation>
    <scope>IDENTIFICATION</scope>
</reference>
<dbReference type="OMA" id="RYQYSSK"/>
<dbReference type="PROSITE" id="PS50262">
    <property type="entry name" value="G_PROTEIN_RECEP_F1_2"/>
    <property type="match status" value="1"/>
</dbReference>
<reference evidence="12" key="2">
    <citation type="submission" date="2025-09" db="UniProtKB">
        <authorList>
            <consortium name="Ensembl"/>
        </authorList>
    </citation>
    <scope>IDENTIFICATION</scope>
</reference>
<evidence type="ECO:0000313" key="12">
    <source>
        <dbReference type="Ensembl" id="ENSACIP00000010788.1"/>
    </source>
</evidence>
<evidence type="ECO:0000256" key="8">
    <source>
        <dbReference type="ARBA" id="ARBA00023180"/>
    </source>
</evidence>
<dbReference type="InterPro" id="IPR000276">
    <property type="entry name" value="GPCR_Rhodpsn"/>
</dbReference>
<feature type="transmembrane region" description="Helical" evidence="10">
    <location>
        <begin position="143"/>
        <end position="165"/>
    </location>
</feature>
<keyword evidence="2" id="KW-1003">Cell membrane</keyword>
<dbReference type="InterPro" id="IPR017452">
    <property type="entry name" value="GPCR_Rhodpsn_7TM"/>
</dbReference>
<dbReference type="GO" id="GO:0007204">
    <property type="term" value="P:positive regulation of cytosolic calcium ion concentration"/>
    <property type="evidence" value="ECO:0007669"/>
    <property type="project" value="TreeGrafter"/>
</dbReference>
<dbReference type="SUPFAM" id="SSF81321">
    <property type="entry name" value="Family A G protein-coupled receptor-like"/>
    <property type="match status" value="1"/>
</dbReference>
<dbReference type="Gene3D" id="1.20.1070.10">
    <property type="entry name" value="Rhodopsin 7-helix transmembrane proteins"/>
    <property type="match status" value="1"/>
</dbReference>
<evidence type="ECO:0000256" key="9">
    <source>
        <dbReference type="ARBA" id="ARBA00023224"/>
    </source>
</evidence>
<dbReference type="STRING" id="61819.ENSACIP00000010788"/>
<evidence type="ECO:0000256" key="5">
    <source>
        <dbReference type="ARBA" id="ARBA00023040"/>
    </source>
</evidence>
<evidence type="ECO:0000256" key="10">
    <source>
        <dbReference type="SAM" id="Phobius"/>
    </source>
</evidence>
<evidence type="ECO:0000256" key="2">
    <source>
        <dbReference type="ARBA" id="ARBA00022475"/>
    </source>
</evidence>
<dbReference type="GO" id="GO:0060326">
    <property type="term" value="P:cell chemotaxis"/>
    <property type="evidence" value="ECO:0007669"/>
    <property type="project" value="TreeGrafter"/>
</dbReference>
<feature type="transmembrane region" description="Helical" evidence="10">
    <location>
        <begin position="29"/>
        <end position="52"/>
    </location>
</feature>
<dbReference type="GO" id="GO:0019722">
    <property type="term" value="P:calcium-mediated signaling"/>
    <property type="evidence" value="ECO:0007669"/>
    <property type="project" value="TreeGrafter"/>
</dbReference>
<keyword evidence="6 10" id="KW-0472">Membrane</keyword>
<protein>
    <submittedName>
        <fullName evidence="12">Zgc:194202</fullName>
    </submittedName>
</protein>
<name>A0A3Q0RLS7_AMPCI</name>
<dbReference type="GeneTree" id="ENSGT00950000182966"/>
<evidence type="ECO:0000256" key="4">
    <source>
        <dbReference type="ARBA" id="ARBA00022989"/>
    </source>
</evidence>
<dbReference type="GO" id="GO:0019957">
    <property type="term" value="F:C-C chemokine binding"/>
    <property type="evidence" value="ECO:0007669"/>
    <property type="project" value="TreeGrafter"/>
</dbReference>
<dbReference type="Ensembl" id="ENSACIT00000011099.1">
    <property type="protein sequence ID" value="ENSACIP00000010788.1"/>
    <property type="gene ID" value="ENSACIG00000008446.1"/>
</dbReference>
<feature type="transmembrane region" description="Helical" evidence="10">
    <location>
        <begin position="185"/>
        <end position="206"/>
    </location>
</feature>
<evidence type="ECO:0000256" key="1">
    <source>
        <dbReference type="ARBA" id="ARBA00004651"/>
    </source>
</evidence>
<sequence>MALLSSIVVTYNMSSPGYSPPTSWDSRGLVPTVVLSVCFLLGFPGNIAVIILKPNWENLSSLSQSLMLNLSVSDLLCMLTVPVWIYSCLYSWTLGLASCKLITYVVYCSIYGSLLTVAVLSIQRYLQVVNLERSLHQVKARKLLVPLWLVAMILSIPELVVRQLVEDQQWTKCKNQHSSDGQRLAVVLTETLVGSVSLAVTVFAYISVYRKVNRAVFFNNPQTTRLITSIIVICVVLWLPYLVINMLAVAAISLKNESLLKFCEDNWNTVGALTFVNSSVNPLLYAFTSNRLSTVCQKFLNFSYRKS</sequence>
<proteinExistence type="predicted"/>
<evidence type="ECO:0000256" key="6">
    <source>
        <dbReference type="ARBA" id="ARBA00023136"/>
    </source>
</evidence>
<dbReference type="Proteomes" id="UP000261340">
    <property type="component" value="Unplaced"/>
</dbReference>
<keyword evidence="9" id="KW-0807">Transducer</keyword>
<dbReference type="InterPro" id="IPR050119">
    <property type="entry name" value="CCR1-9-like"/>
</dbReference>
<feature type="domain" description="G-protein coupled receptors family 1 profile" evidence="11">
    <location>
        <begin position="45"/>
        <end position="285"/>
    </location>
</feature>
<keyword evidence="4 10" id="KW-1133">Transmembrane helix</keyword>
<dbReference type="GO" id="GO:0009897">
    <property type="term" value="C:external side of plasma membrane"/>
    <property type="evidence" value="ECO:0007669"/>
    <property type="project" value="TreeGrafter"/>
</dbReference>
<dbReference type="GO" id="GO:0004974">
    <property type="term" value="F:leukotriene receptor activity"/>
    <property type="evidence" value="ECO:0007669"/>
    <property type="project" value="UniProtKB-ARBA"/>
</dbReference>
<evidence type="ECO:0000259" key="11">
    <source>
        <dbReference type="PROSITE" id="PS50262"/>
    </source>
</evidence>
<dbReference type="FunFam" id="1.20.1070.10:FF:000109">
    <property type="entry name" value="Leukotriene B4 receptor"/>
    <property type="match status" value="1"/>
</dbReference>
<dbReference type="PANTHER" id="PTHR10489:SF946">
    <property type="entry name" value="LEUKOTRIENE B4 RECEPTOR 1-LIKE"/>
    <property type="match status" value="1"/>
</dbReference>
<keyword evidence="7" id="KW-0675">Receptor</keyword>
<evidence type="ECO:0000256" key="3">
    <source>
        <dbReference type="ARBA" id="ARBA00022692"/>
    </source>
</evidence>
<dbReference type="GO" id="GO:0006955">
    <property type="term" value="P:immune response"/>
    <property type="evidence" value="ECO:0007669"/>
    <property type="project" value="TreeGrafter"/>
</dbReference>
<keyword evidence="3 10" id="KW-0812">Transmembrane</keyword>
<evidence type="ECO:0000313" key="13">
    <source>
        <dbReference type="Proteomes" id="UP000261340"/>
    </source>
</evidence>